<sequence>MQLLLFSCGGAYHDQQLLHEAGMLSDSLPADALTKLQAVNNSGNFKRPDYAKYGLLLTRTMLMTGNRIPSDSLVSLAIAHYREANDSIALFDALYTKAMFFFSTSAYDSAVY</sequence>
<dbReference type="EMBL" id="NSLJ01000045">
    <property type="protein sequence ID" value="PDP42618.1"/>
    <property type="molecule type" value="Genomic_DNA"/>
</dbReference>
<gene>
    <name evidence="1" type="ORF">CLI86_12435</name>
</gene>
<evidence type="ECO:0000313" key="2">
    <source>
        <dbReference type="Proteomes" id="UP000219259"/>
    </source>
</evidence>
<proteinExistence type="predicted"/>
<organism evidence="1 2">
    <name type="scientific">Tannerella forsythia</name>
    <name type="common">Bacteroides forsythus</name>
    <dbReference type="NCBI Taxonomy" id="28112"/>
    <lineage>
        <taxon>Bacteria</taxon>
        <taxon>Pseudomonadati</taxon>
        <taxon>Bacteroidota</taxon>
        <taxon>Bacteroidia</taxon>
        <taxon>Bacteroidales</taxon>
        <taxon>Tannerellaceae</taxon>
        <taxon>Tannerella</taxon>
    </lineage>
</organism>
<dbReference type="Proteomes" id="UP000219259">
    <property type="component" value="Unassembled WGS sequence"/>
</dbReference>
<reference evidence="1 2" key="1">
    <citation type="submission" date="2017-09" db="EMBL/GenBank/DDBJ databases">
        <title>Phase variable restriction modification systems are present in the genome sequences of periodontal pathogens Prevotella intermedia, Tannerella forsythia and Porphyromonas gingivalis.</title>
        <authorList>
            <person name="Haigh R.D."/>
            <person name="Crawford L."/>
            <person name="Ralph J."/>
            <person name="Wanford J."/>
            <person name="Vartoukian S.R."/>
            <person name="Hijazib K."/>
            <person name="Wade W."/>
            <person name="Oggioni M.R."/>
        </authorList>
    </citation>
    <scope>NUCLEOTIDE SEQUENCE [LARGE SCALE GENOMIC DNA]</scope>
    <source>
        <strain evidence="1 2">WW11663</strain>
    </source>
</reference>
<protein>
    <submittedName>
        <fullName evidence="1">Uncharacterized protein</fullName>
    </submittedName>
</protein>
<name>A0A2A6E4R0_TANFO</name>
<dbReference type="AlphaFoldDB" id="A0A2A6E4R0"/>
<evidence type="ECO:0000313" key="1">
    <source>
        <dbReference type="EMBL" id="PDP42618.1"/>
    </source>
</evidence>
<comment type="caution">
    <text evidence="1">The sequence shown here is derived from an EMBL/GenBank/DDBJ whole genome shotgun (WGS) entry which is preliminary data.</text>
</comment>
<accession>A0A2A6E4R0</accession>